<dbReference type="AlphaFoldDB" id="A0AB36DRA1"/>
<name>A0AB36DRA1_MORCA</name>
<dbReference type="Proteomes" id="UP000078295">
    <property type="component" value="Unassembled WGS sequence"/>
</dbReference>
<reference evidence="1 2" key="1">
    <citation type="journal article" date="2016" name="Genome Biol. Evol.">
        <title>Comparative Genomic Analyses of the Moraxella catarrhalis Serosensitive and Seroresistant Lineages Demonstrate Their Independent Evolution.</title>
        <authorList>
            <person name="Earl J.P."/>
            <person name="de Vries S.P."/>
            <person name="Ahmed A."/>
            <person name="Powell E."/>
            <person name="Schultz M.P."/>
            <person name="Hermans P.W."/>
            <person name="Hill D.J."/>
            <person name="Zhou Z."/>
            <person name="Constantinidou C.I."/>
            <person name="Hu F.Z."/>
            <person name="Bootsma H.J."/>
            <person name="Ehrlich G.D."/>
        </authorList>
    </citation>
    <scope>NUCLEOTIDE SEQUENCE [LARGE SCALE GENOMIC DNA]</scope>
    <source>
        <strain evidence="1 2">F23</strain>
    </source>
</reference>
<sequence>MPTLDNILLSFHKIKFNIIYDEKRLNFIFVVNTTGKYTLIPKGKN</sequence>
<comment type="caution">
    <text evidence="1">The sequence shown here is derived from an EMBL/GenBank/DDBJ whole genome shotgun (WGS) entry which is preliminary data.</text>
</comment>
<gene>
    <name evidence="1" type="ORF">AO370_0169</name>
</gene>
<proteinExistence type="predicted"/>
<evidence type="ECO:0000313" key="2">
    <source>
        <dbReference type="Proteomes" id="UP000078295"/>
    </source>
</evidence>
<evidence type="ECO:0000313" key="1">
    <source>
        <dbReference type="EMBL" id="OAV28006.1"/>
    </source>
</evidence>
<dbReference type="EMBL" id="LXHQ01000008">
    <property type="protein sequence ID" value="OAV28006.1"/>
    <property type="molecule type" value="Genomic_DNA"/>
</dbReference>
<organism evidence="1 2">
    <name type="scientific">Moraxella catarrhalis</name>
    <name type="common">Branhamella catarrhalis</name>
    <dbReference type="NCBI Taxonomy" id="480"/>
    <lineage>
        <taxon>Bacteria</taxon>
        <taxon>Pseudomonadati</taxon>
        <taxon>Pseudomonadota</taxon>
        <taxon>Gammaproteobacteria</taxon>
        <taxon>Moraxellales</taxon>
        <taxon>Moraxellaceae</taxon>
        <taxon>Moraxella</taxon>
    </lineage>
</organism>
<accession>A0AB36DRA1</accession>
<protein>
    <submittedName>
        <fullName evidence="1">Uncharacterized protein</fullName>
    </submittedName>
</protein>